<evidence type="ECO:0000313" key="3">
    <source>
        <dbReference type="Proteomes" id="UP000273405"/>
    </source>
</evidence>
<keyword evidence="3" id="KW-1185">Reference proteome</keyword>
<protein>
    <submittedName>
        <fullName evidence="2">Uncharacterized protein</fullName>
    </submittedName>
</protein>
<evidence type="ECO:0000313" key="2">
    <source>
        <dbReference type="EMBL" id="RKH37194.1"/>
    </source>
</evidence>
<feature type="compositionally biased region" description="Basic and acidic residues" evidence="1">
    <location>
        <begin position="122"/>
        <end position="152"/>
    </location>
</feature>
<feature type="region of interest" description="Disordered" evidence="1">
    <location>
        <begin position="1"/>
        <end position="199"/>
    </location>
</feature>
<organism evidence="2 3">
    <name type="scientific">Corallococcus sicarius</name>
    <dbReference type="NCBI Taxonomy" id="2316726"/>
    <lineage>
        <taxon>Bacteria</taxon>
        <taxon>Pseudomonadati</taxon>
        <taxon>Myxococcota</taxon>
        <taxon>Myxococcia</taxon>
        <taxon>Myxococcales</taxon>
        <taxon>Cystobacterineae</taxon>
        <taxon>Myxococcaceae</taxon>
        <taxon>Corallococcus</taxon>
    </lineage>
</organism>
<name>A0A3A8NCU7_9BACT</name>
<sequence>MKVEGQEAPSGHEKAPPEKDAFQQVLQETSGRGSPPTRPGSATRRGVMPLPGVPPKAAPPRSGGLVPSSTGPSMRASSGPPQVRASGSVLSTARSALGSPETLRQARQGMHVESQRLGTVRQEAHAEGREHATHRASELIARELERSLRSEARPAQVPAPAPIPSSARTDSPAASAPLAPVAEGRGAAGGTGAASDTPVAQVESTLALIEKIEVFVKSQRPALGLSLRGSLDATVEVERTGPREVALRIQGRHGPVPTEDVARLRDALEARGLRLSVLRAD</sequence>
<feature type="compositionally biased region" description="Polar residues" evidence="1">
    <location>
        <begin position="67"/>
        <end position="80"/>
    </location>
</feature>
<proteinExistence type="predicted"/>
<feature type="compositionally biased region" description="Low complexity" evidence="1">
    <location>
        <begin position="171"/>
        <end position="185"/>
    </location>
</feature>
<evidence type="ECO:0000256" key="1">
    <source>
        <dbReference type="SAM" id="MobiDB-lite"/>
    </source>
</evidence>
<dbReference type="AlphaFoldDB" id="A0A3A8NCU7"/>
<dbReference type="OrthoDB" id="5382573at2"/>
<accession>A0A3A8NCU7</accession>
<comment type="caution">
    <text evidence="2">The sequence shown here is derived from an EMBL/GenBank/DDBJ whole genome shotgun (WGS) entry which is preliminary data.</text>
</comment>
<reference evidence="3" key="1">
    <citation type="submission" date="2018-09" db="EMBL/GenBank/DDBJ databases">
        <authorList>
            <person name="Livingstone P.G."/>
            <person name="Whitworth D.E."/>
        </authorList>
    </citation>
    <scope>NUCLEOTIDE SEQUENCE [LARGE SCALE GENOMIC DNA]</scope>
    <source>
        <strain evidence="3">CA040B</strain>
    </source>
</reference>
<gene>
    <name evidence="2" type="ORF">D7X12_30390</name>
</gene>
<dbReference type="EMBL" id="RAWG01000255">
    <property type="protein sequence ID" value="RKH37194.1"/>
    <property type="molecule type" value="Genomic_DNA"/>
</dbReference>
<feature type="compositionally biased region" description="Basic and acidic residues" evidence="1">
    <location>
        <begin position="1"/>
        <end position="21"/>
    </location>
</feature>
<dbReference type="Proteomes" id="UP000273405">
    <property type="component" value="Unassembled WGS sequence"/>
</dbReference>